<dbReference type="InterPro" id="IPR001650">
    <property type="entry name" value="Helicase_C-like"/>
</dbReference>
<keyword evidence="4" id="KW-0067">ATP-binding</keyword>
<dbReference type="PROSITE" id="PS51192">
    <property type="entry name" value="HELICASE_ATP_BIND_1"/>
    <property type="match status" value="1"/>
</dbReference>
<gene>
    <name evidence="4" type="ORF">IQ236_24715</name>
</gene>
<dbReference type="Proteomes" id="UP000640725">
    <property type="component" value="Unassembled WGS sequence"/>
</dbReference>
<dbReference type="Pfam" id="PF10571">
    <property type="entry name" value="UPF0547"/>
    <property type="match status" value="1"/>
</dbReference>
<dbReference type="InterPro" id="IPR014001">
    <property type="entry name" value="Helicase_ATP-bd"/>
</dbReference>
<organism evidence="4 5">
    <name type="scientific">Planktothrix mougeotii LEGE 06226</name>
    <dbReference type="NCBI Taxonomy" id="1828728"/>
    <lineage>
        <taxon>Bacteria</taxon>
        <taxon>Bacillati</taxon>
        <taxon>Cyanobacteriota</taxon>
        <taxon>Cyanophyceae</taxon>
        <taxon>Oscillatoriophycideae</taxon>
        <taxon>Oscillatoriales</taxon>
        <taxon>Microcoleaceae</taxon>
        <taxon>Planktothrix</taxon>
    </lineage>
</organism>
<dbReference type="SMART" id="SM00487">
    <property type="entry name" value="DEXDc"/>
    <property type="match status" value="1"/>
</dbReference>
<feature type="domain" description="Helicase ATP-binding" evidence="2">
    <location>
        <begin position="40"/>
        <end position="190"/>
    </location>
</feature>
<dbReference type="PANTHER" id="PTHR47396">
    <property type="entry name" value="TYPE I RESTRICTION ENZYME ECOKI R PROTEIN"/>
    <property type="match status" value="1"/>
</dbReference>
<dbReference type="Gene3D" id="3.40.50.300">
    <property type="entry name" value="P-loop containing nucleotide triphosphate hydrolases"/>
    <property type="match status" value="2"/>
</dbReference>
<proteinExistence type="predicted"/>
<evidence type="ECO:0000313" key="4">
    <source>
        <dbReference type="EMBL" id="MBE9146401.1"/>
    </source>
</evidence>
<dbReference type="CDD" id="cd06257">
    <property type="entry name" value="DnaJ"/>
    <property type="match status" value="1"/>
</dbReference>
<dbReference type="InterPro" id="IPR027417">
    <property type="entry name" value="P-loop_NTPase"/>
</dbReference>
<dbReference type="EMBL" id="JADEWU010000098">
    <property type="protein sequence ID" value="MBE9146401.1"/>
    <property type="molecule type" value="Genomic_DNA"/>
</dbReference>
<comment type="caution">
    <text evidence="4">The sequence shown here is derived from an EMBL/GenBank/DDBJ whole genome shotgun (WGS) entry which is preliminary data.</text>
</comment>
<dbReference type="Pfam" id="PF00271">
    <property type="entry name" value="Helicase_C"/>
    <property type="match status" value="1"/>
</dbReference>
<accession>A0ABR9UKS5</accession>
<evidence type="ECO:0000313" key="5">
    <source>
        <dbReference type="Proteomes" id="UP000640725"/>
    </source>
</evidence>
<evidence type="ECO:0000259" key="2">
    <source>
        <dbReference type="PROSITE" id="PS51192"/>
    </source>
</evidence>
<keyword evidence="4" id="KW-0547">Nucleotide-binding</keyword>
<feature type="domain" description="J" evidence="1">
    <location>
        <begin position="557"/>
        <end position="612"/>
    </location>
</feature>
<keyword evidence="4" id="KW-0378">Hydrolase</keyword>
<dbReference type="PANTHER" id="PTHR47396:SF1">
    <property type="entry name" value="ATP-DEPENDENT HELICASE IRC3-RELATED"/>
    <property type="match status" value="1"/>
</dbReference>
<dbReference type="GO" id="GO:0004386">
    <property type="term" value="F:helicase activity"/>
    <property type="evidence" value="ECO:0007669"/>
    <property type="project" value="UniProtKB-KW"/>
</dbReference>
<dbReference type="SUPFAM" id="SSF52540">
    <property type="entry name" value="P-loop containing nucleoside triphosphate hydrolases"/>
    <property type="match status" value="1"/>
</dbReference>
<name>A0ABR9UKS5_9CYAN</name>
<dbReference type="SMART" id="SM00490">
    <property type="entry name" value="HELICc"/>
    <property type="match status" value="1"/>
</dbReference>
<dbReference type="Pfam" id="PF04851">
    <property type="entry name" value="ResIII"/>
    <property type="match status" value="1"/>
</dbReference>
<keyword evidence="5" id="KW-1185">Reference proteome</keyword>
<dbReference type="SMART" id="SM00271">
    <property type="entry name" value="DnaJ"/>
    <property type="match status" value="1"/>
</dbReference>
<dbReference type="Gene3D" id="1.10.287.110">
    <property type="entry name" value="DnaJ domain"/>
    <property type="match status" value="1"/>
</dbReference>
<reference evidence="4 5" key="1">
    <citation type="submission" date="2020-10" db="EMBL/GenBank/DDBJ databases">
        <authorList>
            <person name="Castelo-Branco R."/>
            <person name="Eusebio N."/>
            <person name="Adriana R."/>
            <person name="Vieira A."/>
            <person name="Brugerolle De Fraissinette N."/>
            <person name="Rezende De Castro R."/>
            <person name="Schneider M.P."/>
            <person name="Vasconcelos V."/>
            <person name="Leao P.N."/>
        </authorList>
    </citation>
    <scope>NUCLEOTIDE SEQUENCE [LARGE SCALE GENOMIC DNA]</scope>
    <source>
        <strain evidence="4 5">LEGE 06226</strain>
    </source>
</reference>
<dbReference type="Pfam" id="PF00226">
    <property type="entry name" value="DnaJ"/>
    <property type="match status" value="1"/>
</dbReference>
<keyword evidence="4" id="KW-0347">Helicase</keyword>
<dbReference type="PROSITE" id="PS50076">
    <property type="entry name" value="DNAJ_2"/>
    <property type="match status" value="1"/>
</dbReference>
<dbReference type="InterPro" id="IPR006935">
    <property type="entry name" value="Helicase/UvrB_N"/>
</dbReference>
<dbReference type="InterPro" id="IPR018886">
    <property type="entry name" value="UPF0547"/>
</dbReference>
<sequence length="612" mass="69723">MIGQLSLFDQGVLTPPHLDIPPKPFVLRDYQEKLKSEIYNYIRQGIRRVLAYAPTGAGKTAIIAFILFDALGRGKRCMLIVHRDFLVEQSRQSMIRAGINPDAIGVIKANYRENRDRPIQIASLQTLQKRNTPEGLGLVILDETHSTAFFKHYQTIKQETLNAIHLGFSASPWRTKPTEEYFGLHFDAIAFGPGIGELIDQGYLSIPRYFGDGGLIDYTKLDIGKDGEYKDREMQAEFIKSKVPQRVVEEILERCDGRTGIIFNSGVEQSQLQTQLLNDAGISTVHLDSDTPSNERQYYFEKLAKGEIRCISSIGCLTEGFDVPSIGFVVIARATTSRALYVQMAGRGLRVSSNKTECLLLDFGKNILRFGTLKKPFPITLEPTPKHEGDGMLKECPQCNSIISIFAQICPECGHIFSLGKQPEDDIEAFEQEFGELFDDDTLKQVKYARSQRRTRFSKQQPPDKLWELFSDKHNQDGKTFLHNDWLFGAVFGGRDNDFNRQRFLEYLEPFAPKNERTKPQWIKHHLELEFGKPGRNYRTGKQKTVNATWGRNSKLEWWEILQCSPGATWGEIKENYRELAKVYHPDSSGFDSTIEMQILNLAFDKAKLIKG</sequence>
<feature type="domain" description="Helicase C-terminal" evidence="3">
    <location>
        <begin position="247"/>
        <end position="392"/>
    </location>
</feature>
<dbReference type="InterPro" id="IPR050742">
    <property type="entry name" value="Helicase_Restrict-Modif_Enz"/>
</dbReference>
<protein>
    <submittedName>
        <fullName evidence="4">DEAD/DEAH box helicase family protein</fullName>
    </submittedName>
</protein>
<evidence type="ECO:0000259" key="1">
    <source>
        <dbReference type="PROSITE" id="PS50076"/>
    </source>
</evidence>
<evidence type="ECO:0000259" key="3">
    <source>
        <dbReference type="PROSITE" id="PS51194"/>
    </source>
</evidence>
<dbReference type="SUPFAM" id="SSF46565">
    <property type="entry name" value="Chaperone J-domain"/>
    <property type="match status" value="1"/>
</dbReference>
<dbReference type="PROSITE" id="PS51194">
    <property type="entry name" value="HELICASE_CTER"/>
    <property type="match status" value="1"/>
</dbReference>
<dbReference type="InterPro" id="IPR036869">
    <property type="entry name" value="J_dom_sf"/>
</dbReference>
<dbReference type="RefSeq" id="WP_193871742.1">
    <property type="nucleotide sequence ID" value="NZ_JADEWU010000098.1"/>
</dbReference>
<dbReference type="InterPro" id="IPR001623">
    <property type="entry name" value="DnaJ_domain"/>
</dbReference>